<evidence type="ECO:0000256" key="3">
    <source>
        <dbReference type="ARBA" id="ARBA00022448"/>
    </source>
</evidence>
<comment type="function">
    <text evidence="9">The central subunit of the protein translocation channel SecYEG. Consists of two halves formed by TMs 1-5 and 6-10. These two domains form a lateral gate at the front which open onto the bilayer between TMs 2 and 7, and are clamped together by SecE at the back. The channel is closed by both a pore ring composed of hydrophobic SecY resides and a short helix (helix 2A) on the extracellular side of the membrane which forms a plug. The plug probably moves laterally to allow the channel to open. The ring and the pore may move independently.</text>
</comment>
<feature type="transmembrane region" description="Helical" evidence="9">
    <location>
        <begin position="275"/>
        <end position="296"/>
    </location>
</feature>
<dbReference type="InterPro" id="IPR002208">
    <property type="entry name" value="SecY/SEC61-alpha"/>
</dbReference>
<comment type="subcellular location">
    <subcellularLocation>
        <location evidence="9">Cell membrane</location>
        <topology evidence="9">Multi-pass membrane protein</topology>
    </subcellularLocation>
    <subcellularLocation>
        <location evidence="1">Membrane</location>
        <topology evidence="1">Multi-pass membrane protein</topology>
    </subcellularLocation>
</comment>
<dbReference type="PIRSF" id="PIRSF004557">
    <property type="entry name" value="SecY"/>
    <property type="match status" value="1"/>
</dbReference>
<evidence type="ECO:0000256" key="4">
    <source>
        <dbReference type="ARBA" id="ARBA00022692"/>
    </source>
</evidence>
<accession>A0ABU0DCY7</accession>
<evidence type="ECO:0000256" key="1">
    <source>
        <dbReference type="ARBA" id="ARBA00004141"/>
    </source>
</evidence>
<comment type="similarity">
    <text evidence="2 9 10">Belongs to the SecY/SEC61-alpha family.</text>
</comment>
<feature type="transmembrane region" description="Helical" evidence="9">
    <location>
        <begin position="316"/>
        <end position="337"/>
    </location>
</feature>
<feature type="transmembrane region" description="Helical" evidence="9">
    <location>
        <begin position="397"/>
        <end position="418"/>
    </location>
</feature>
<evidence type="ECO:0000256" key="2">
    <source>
        <dbReference type="ARBA" id="ARBA00005751"/>
    </source>
</evidence>
<dbReference type="PROSITE" id="PS00756">
    <property type="entry name" value="SECY_2"/>
    <property type="match status" value="1"/>
</dbReference>
<keyword evidence="3 9" id="KW-0813">Transport</keyword>
<dbReference type="InterPro" id="IPR030659">
    <property type="entry name" value="SecY_CS"/>
</dbReference>
<dbReference type="HAMAP" id="MF_01465">
    <property type="entry name" value="SecY"/>
    <property type="match status" value="1"/>
</dbReference>
<comment type="subunit">
    <text evidence="9">Component of the Sec protein translocase complex. Heterotrimer consisting of SecY, SecE and SecG subunits. The heterotrimers can form oligomers, although 1 heterotrimer is thought to be able to translocate proteins. Interacts with the ribosome. Interacts with SecDF, and other proteins may be involved. Interacts with SecA.</text>
</comment>
<evidence type="ECO:0000256" key="10">
    <source>
        <dbReference type="RuleBase" id="RU004349"/>
    </source>
</evidence>
<comment type="caution">
    <text evidence="9">Lacks conserved residue(s) required for the propagation of feature annotation.</text>
</comment>
<feature type="transmembrane region" description="Helical" evidence="9">
    <location>
        <begin position="187"/>
        <end position="208"/>
    </location>
</feature>
<feature type="transmembrane region" description="Helical" evidence="9">
    <location>
        <begin position="155"/>
        <end position="175"/>
    </location>
</feature>
<proteinExistence type="inferred from homology"/>
<evidence type="ECO:0000256" key="9">
    <source>
        <dbReference type="HAMAP-Rule" id="MF_01465"/>
    </source>
</evidence>
<keyword evidence="4 9" id="KW-0812">Transmembrane</keyword>
<evidence type="ECO:0000256" key="5">
    <source>
        <dbReference type="ARBA" id="ARBA00022927"/>
    </source>
</evidence>
<dbReference type="InterPro" id="IPR026593">
    <property type="entry name" value="SecY"/>
</dbReference>
<name>A0ABU0DCY7_9HYPH</name>
<reference evidence="11 12" key="1">
    <citation type="submission" date="2023-07" db="EMBL/GenBank/DDBJ databases">
        <title>Genomic Encyclopedia of Type Strains, Phase IV (KMG-IV): sequencing the most valuable type-strain genomes for metagenomic binning, comparative biology and taxonomic classification.</title>
        <authorList>
            <person name="Goeker M."/>
        </authorList>
    </citation>
    <scope>NUCLEOTIDE SEQUENCE [LARGE SCALE GENOMIC DNA]</scope>
    <source>
        <strain evidence="11 12">DSM 1277</strain>
    </source>
</reference>
<keyword evidence="7 9" id="KW-0811">Translocation</keyword>
<evidence type="ECO:0000256" key="6">
    <source>
        <dbReference type="ARBA" id="ARBA00022989"/>
    </source>
</evidence>
<keyword evidence="6 9" id="KW-1133">Transmembrane helix</keyword>
<dbReference type="EMBL" id="JAUSUH010000001">
    <property type="protein sequence ID" value="MDQ0346242.1"/>
    <property type="molecule type" value="Genomic_DNA"/>
</dbReference>
<dbReference type="PRINTS" id="PR00303">
    <property type="entry name" value="SECYTRNLCASE"/>
</dbReference>
<dbReference type="SUPFAM" id="SSF103491">
    <property type="entry name" value="Preprotein translocase SecY subunit"/>
    <property type="match status" value="1"/>
</dbReference>
<dbReference type="NCBIfam" id="TIGR00967">
    <property type="entry name" value="3a0501s007"/>
    <property type="match status" value="1"/>
</dbReference>
<keyword evidence="5 9" id="KW-0653">Protein transport</keyword>
<dbReference type="Pfam" id="PF00344">
    <property type="entry name" value="SecY"/>
    <property type="match status" value="1"/>
</dbReference>
<organism evidence="11 12">
    <name type="scientific">Ancylobacter vacuolatus</name>
    <dbReference type="NCBI Taxonomy" id="223389"/>
    <lineage>
        <taxon>Bacteria</taxon>
        <taxon>Pseudomonadati</taxon>
        <taxon>Pseudomonadota</taxon>
        <taxon>Alphaproteobacteria</taxon>
        <taxon>Hyphomicrobiales</taxon>
        <taxon>Xanthobacteraceae</taxon>
        <taxon>Ancylobacter</taxon>
    </lineage>
</organism>
<gene>
    <name evidence="9" type="primary">secY</name>
    <name evidence="11" type="ORF">J2S76_000643</name>
</gene>
<dbReference type="Proteomes" id="UP001238467">
    <property type="component" value="Unassembled WGS sequence"/>
</dbReference>
<dbReference type="InterPro" id="IPR023201">
    <property type="entry name" value="SecY_dom_sf"/>
</dbReference>
<feature type="transmembrane region" description="Helical" evidence="9">
    <location>
        <begin position="27"/>
        <end position="45"/>
    </location>
</feature>
<dbReference type="PANTHER" id="PTHR10906">
    <property type="entry name" value="SECY/SEC61-ALPHA FAMILY MEMBER"/>
    <property type="match status" value="1"/>
</dbReference>
<keyword evidence="8 9" id="KW-0472">Membrane</keyword>
<evidence type="ECO:0000313" key="12">
    <source>
        <dbReference type="Proteomes" id="UP001238467"/>
    </source>
</evidence>
<feature type="transmembrane region" description="Helical" evidence="9">
    <location>
        <begin position="214"/>
        <end position="237"/>
    </location>
</feature>
<dbReference type="RefSeq" id="WP_018390620.1">
    <property type="nucleotide sequence ID" value="NZ_JAUSUH010000001.1"/>
</dbReference>
<keyword evidence="9" id="KW-1003">Cell membrane</keyword>
<feature type="transmembrane region" description="Helical" evidence="9">
    <location>
        <begin position="369"/>
        <end position="391"/>
    </location>
</feature>
<dbReference type="Gene3D" id="1.10.3370.10">
    <property type="entry name" value="SecY subunit domain"/>
    <property type="match status" value="1"/>
</dbReference>
<evidence type="ECO:0000313" key="11">
    <source>
        <dbReference type="EMBL" id="MDQ0346242.1"/>
    </source>
</evidence>
<protein>
    <recommendedName>
        <fullName evidence="9">Protein translocase subunit SecY</fullName>
    </recommendedName>
</protein>
<feature type="transmembrane region" description="Helical" evidence="9">
    <location>
        <begin position="123"/>
        <end position="143"/>
    </location>
</feature>
<evidence type="ECO:0000256" key="7">
    <source>
        <dbReference type="ARBA" id="ARBA00023010"/>
    </source>
</evidence>
<comment type="caution">
    <text evidence="11">The sequence shown here is derived from an EMBL/GenBank/DDBJ whole genome shotgun (WGS) entry which is preliminary data.</text>
</comment>
<sequence length="443" mass="47922">MASAAEQLAANLNFGALAKADELKKRIWFTLGALLVYRLGTYIPMPGINPDALADVFSTAQQGIIGLFNMFSGGAVSRMAIFALNIMPYISASIIIQLLTTVSPTLEALKKEGESGRKMINQYTRYLTVVLAVFQSYGIAVGLEGSGAVVSDPGWFFRISTVVTLTGGTMFLMWLGEQITSRGIGNGISLIIFAGIVAELPAAIANTLELGRQGALSTGIILAVILMAIGIIMFIVFMERAQRRLLIQYPKRQVGNKVYEGQSSHLPLKLNTSGVIPPIFASSLLLIPTTVASFMQSSGPGWLTTVTTLIGHGQPLFMLLYVLLIVFFCFFYTAIVFNPTETADNLKKHGGFVPGIRPGERTAEYIDYVLTRITVIGAAYLAVVCLFPEILISYAAVPFYFGGTSLLIVVSVTMDTVAQVQGHLLAHQYEGLVKKAKLKGKRR</sequence>
<evidence type="ECO:0000256" key="8">
    <source>
        <dbReference type="ARBA" id="ARBA00023136"/>
    </source>
</evidence>
<keyword evidence="12" id="KW-1185">Reference proteome</keyword>